<reference evidence="2" key="1">
    <citation type="submission" date="2023-07" db="EMBL/GenBank/DDBJ databases">
        <title>A draft genome of Kazachstania heterogenica Y-27499.</title>
        <authorList>
            <person name="Donic C."/>
            <person name="Kralova J.S."/>
            <person name="Fidel L."/>
            <person name="Ben-Dor S."/>
            <person name="Jung S."/>
        </authorList>
    </citation>
    <scope>NUCLEOTIDE SEQUENCE [LARGE SCALE GENOMIC DNA]</scope>
    <source>
        <strain evidence="2">Y27499</strain>
    </source>
</reference>
<dbReference type="InterPro" id="IPR018847">
    <property type="entry name" value="Monopolin_cplx_su_Mam1"/>
</dbReference>
<organism evidence="1 2">
    <name type="scientific">Arxiozyma heterogenica</name>
    <dbReference type="NCBI Taxonomy" id="278026"/>
    <lineage>
        <taxon>Eukaryota</taxon>
        <taxon>Fungi</taxon>
        <taxon>Dikarya</taxon>
        <taxon>Ascomycota</taxon>
        <taxon>Saccharomycotina</taxon>
        <taxon>Saccharomycetes</taxon>
        <taxon>Saccharomycetales</taxon>
        <taxon>Saccharomycetaceae</taxon>
        <taxon>Arxiozyma</taxon>
    </lineage>
</organism>
<sequence length="301" mass="34796">MVSIQYKNIDNKVKKKNKIGKEPFLSKNVNRIRGTEGIRNVKIENMTGRQLQNKLSLKKESDILYDDSGERLSFNQKYGQTEGNHVFSTKLNSIRTSLSSRNLKLLQRNIGELETASDICSHYLCSNENMKTVDFSRLWFLFELEMSVNGGINLRNECYYKKVYAKIDPNWPQSNCLKEKLPSKIFEMQLTHIILPKPINIGGAYYHQKNSTDLSDMSILIESVIEDESFLETTKQKKIPSNYLAVRDKKKVFDTININVTSILNEKSSPLNDIEKKLLTESGSSNKRMVRRDNKLSYFRS</sequence>
<proteinExistence type="predicted"/>
<dbReference type="AlphaFoldDB" id="A0AAN7W2I8"/>
<evidence type="ECO:0000313" key="1">
    <source>
        <dbReference type="EMBL" id="KAK5779899.1"/>
    </source>
</evidence>
<dbReference type="Proteomes" id="UP001306508">
    <property type="component" value="Unassembled WGS sequence"/>
</dbReference>
<protein>
    <submittedName>
        <fullName evidence="1">Uncharacterized protein</fullName>
    </submittedName>
</protein>
<gene>
    <name evidence="1" type="ORF">RI543_002438</name>
</gene>
<keyword evidence="2" id="KW-1185">Reference proteome</keyword>
<evidence type="ECO:0000313" key="2">
    <source>
        <dbReference type="Proteomes" id="UP001306508"/>
    </source>
</evidence>
<name>A0AAN7W2I8_9SACH</name>
<dbReference type="Pfam" id="PF10434">
    <property type="entry name" value="MAM1"/>
    <property type="match status" value="1"/>
</dbReference>
<accession>A0AAN7W2I8</accession>
<comment type="caution">
    <text evidence="1">The sequence shown here is derived from an EMBL/GenBank/DDBJ whole genome shotgun (WGS) entry which is preliminary data.</text>
</comment>
<dbReference type="EMBL" id="JAWIZZ010000045">
    <property type="protein sequence ID" value="KAK5779899.1"/>
    <property type="molecule type" value="Genomic_DNA"/>
</dbReference>